<proteinExistence type="predicted"/>
<dbReference type="InParanoid" id="A0A0H2RZE5"/>
<evidence type="ECO:0000313" key="2">
    <source>
        <dbReference type="Proteomes" id="UP000053477"/>
    </source>
</evidence>
<keyword evidence="2" id="KW-1185">Reference proteome</keyword>
<name>A0A0H2RZE5_9AGAM</name>
<dbReference type="AlphaFoldDB" id="A0A0H2RZE5"/>
<reference evidence="1 2" key="1">
    <citation type="submission" date="2015-04" db="EMBL/GenBank/DDBJ databases">
        <title>Complete genome sequence of Schizopora paradoxa KUC8140, a cosmopolitan wood degrader in East Asia.</title>
        <authorList>
            <consortium name="DOE Joint Genome Institute"/>
            <person name="Min B."/>
            <person name="Park H."/>
            <person name="Jang Y."/>
            <person name="Kim J.-J."/>
            <person name="Kim K.H."/>
            <person name="Pangilinan J."/>
            <person name="Lipzen A."/>
            <person name="Riley R."/>
            <person name="Grigoriev I.V."/>
            <person name="Spatafora J.W."/>
            <person name="Choi I.-G."/>
        </authorList>
    </citation>
    <scope>NUCLEOTIDE SEQUENCE [LARGE SCALE GENOMIC DNA]</scope>
    <source>
        <strain evidence="1 2">KUC8140</strain>
    </source>
</reference>
<sequence length="151" mass="17266">MTLECLVRCYLEDVMHQPWRNEPWQGLFYSSGILPVSDEAAHGPTILPRLRVSNRHSWSSKLGESAFALLARGWRTTKRFPFRFQAFKHMRTGTSSLEHFHLSRPLRKKLSSATTYLVGCLIRQGCTKFALKPLLTFRSALGQGLLMSTKL</sequence>
<dbReference type="Proteomes" id="UP000053477">
    <property type="component" value="Unassembled WGS sequence"/>
</dbReference>
<organism evidence="1 2">
    <name type="scientific">Schizopora paradoxa</name>
    <dbReference type="NCBI Taxonomy" id="27342"/>
    <lineage>
        <taxon>Eukaryota</taxon>
        <taxon>Fungi</taxon>
        <taxon>Dikarya</taxon>
        <taxon>Basidiomycota</taxon>
        <taxon>Agaricomycotina</taxon>
        <taxon>Agaricomycetes</taxon>
        <taxon>Hymenochaetales</taxon>
        <taxon>Schizoporaceae</taxon>
        <taxon>Schizopora</taxon>
    </lineage>
</organism>
<gene>
    <name evidence="1" type="ORF">SCHPADRAFT_290161</name>
</gene>
<dbReference type="EMBL" id="KQ085937">
    <property type="protein sequence ID" value="KLO14893.1"/>
    <property type="molecule type" value="Genomic_DNA"/>
</dbReference>
<evidence type="ECO:0000313" key="1">
    <source>
        <dbReference type="EMBL" id="KLO14893.1"/>
    </source>
</evidence>
<protein>
    <submittedName>
        <fullName evidence="1">Uncharacterized protein</fullName>
    </submittedName>
</protein>
<accession>A0A0H2RZE5</accession>